<dbReference type="AlphaFoldDB" id="A0A9Q1JVE9"/>
<feature type="region of interest" description="Disordered" evidence="6">
    <location>
        <begin position="37"/>
        <end position="57"/>
    </location>
</feature>
<dbReference type="Pfam" id="PF03171">
    <property type="entry name" value="2OG-FeII_Oxy"/>
    <property type="match status" value="1"/>
</dbReference>
<dbReference type="EMBL" id="JAKOGI010000660">
    <property type="protein sequence ID" value="KAJ8431810.1"/>
    <property type="molecule type" value="Genomic_DNA"/>
</dbReference>
<evidence type="ECO:0000256" key="6">
    <source>
        <dbReference type="SAM" id="MobiDB-lite"/>
    </source>
</evidence>
<dbReference type="InterPro" id="IPR026992">
    <property type="entry name" value="DIOX_N"/>
</dbReference>
<dbReference type="Gene3D" id="2.60.120.330">
    <property type="entry name" value="B-lactam Antibiotic, Isopenicillin N Synthase, Chain"/>
    <property type="match status" value="1"/>
</dbReference>
<dbReference type="Pfam" id="PF14226">
    <property type="entry name" value="DIOX_N"/>
    <property type="match status" value="1"/>
</dbReference>
<reference evidence="8" key="1">
    <citation type="submission" date="2022-04" db="EMBL/GenBank/DDBJ databases">
        <title>Carnegiea gigantea Genome sequencing and assembly v2.</title>
        <authorList>
            <person name="Copetti D."/>
            <person name="Sanderson M.J."/>
            <person name="Burquez A."/>
            <person name="Wojciechowski M.F."/>
        </authorList>
    </citation>
    <scope>NUCLEOTIDE SEQUENCE</scope>
    <source>
        <strain evidence="8">SGP5-SGP5p</strain>
        <tissue evidence="8">Aerial part</tissue>
    </source>
</reference>
<dbReference type="InterPro" id="IPR044861">
    <property type="entry name" value="IPNS-like_FE2OG_OXY"/>
</dbReference>
<dbReference type="SUPFAM" id="SSF51197">
    <property type="entry name" value="Clavaminate synthase-like"/>
    <property type="match status" value="1"/>
</dbReference>
<proteinExistence type="inferred from homology"/>
<protein>
    <recommendedName>
        <fullName evidence="7">Fe2OG dioxygenase domain-containing protein</fullName>
    </recommendedName>
</protein>
<dbReference type="OrthoDB" id="288590at2759"/>
<organism evidence="8 9">
    <name type="scientific">Carnegiea gigantea</name>
    <dbReference type="NCBI Taxonomy" id="171969"/>
    <lineage>
        <taxon>Eukaryota</taxon>
        <taxon>Viridiplantae</taxon>
        <taxon>Streptophyta</taxon>
        <taxon>Embryophyta</taxon>
        <taxon>Tracheophyta</taxon>
        <taxon>Spermatophyta</taxon>
        <taxon>Magnoliopsida</taxon>
        <taxon>eudicotyledons</taxon>
        <taxon>Gunneridae</taxon>
        <taxon>Pentapetalae</taxon>
        <taxon>Caryophyllales</taxon>
        <taxon>Cactineae</taxon>
        <taxon>Cactaceae</taxon>
        <taxon>Cactoideae</taxon>
        <taxon>Echinocereeae</taxon>
        <taxon>Carnegiea</taxon>
    </lineage>
</organism>
<evidence type="ECO:0000256" key="2">
    <source>
        <dbReference type="ARBA" id="ARBA00022723"/>
    </source>
</evidence>
<dbReference type="InterPro" id="IPR005123">
    <property type="entry name" value="Oxoglu/Fe-dep_dioxygenase_dom"/>
</dbReference>
<dbReference type="InterPro" id="IPR027443">
    <property type="entry name" value="IPNS-like_sf"/>
</dbReference>
<evidence type="ECO:0000256" key="4">
    <source>
        <dbReference type="ARBA" id="ARBA00023004"/>
    </source>
</evidence>
<evidence type="ECO:0000256" key="1">
    <source>
        <dbReference type="ARBA" id="ARBA00008056"/>
    </source>
</evidence>
<evidence type="ECO:0000313" key="9">
    <source>
        <dbReference type="Proteomes" id="UP001153076"/>
    </source>
</evidence>
<dbReference type="PANTHER" id="PTHR10209">
    <property type="entry name" value="OXIDOREDUCTASE, 2OG-FE II OXYGENASE FAMILY PROTEIN"/>
    <property type="match status" value="1"/>
</dbReference>
<evidence type="ECO:0000256" key="3">
    <source>
        <dbReference type="ARBA" id="ARBA00023002"/>
    </source>
</evidence>
<dbReference type="PANTHER" id="PTHR10209:SF884">
    <property type="entry name" value="1-AMINOCYCLOPROPANE-1-CARBOXYLATE OXIDASE HOMOLOG 1-LIKE"/>
    <property type="match status" value="1"/>
</dbReference>
<evidence type="ECO:0000256" key="5">
    <source>
        <dbReference type="RuleBase" id="RU003682"/>
    </source>
</evidence>
<evidence type="ECO:0000313" key="8">
    <source>
        <dbReference type="EMBL" id="KAJ8431810.1"/>
    </source>
</evidence>
<sequence>MAPSTDYDRKAELEAFDETKMGVKGLVDAGVSKLPRIFVNEQPPSPKATDGGPQPERHIPVIDMAGVEGADPERRREIIKMVSDTLEEWGFFQIVNHGIPQSVLDEMIKGAKRFHELEPAAKKPYYERNTNTARKFVYLSNFYLYTGHVTNWRDTTMAVMEPTPAPEEIPECFSDITIEFGEAVKKLGHTFMELISEAMGLNPTHLKEMDSAEQVLLLTHYYPPCPEPELAIGINKHADSDTFTILLQDEIGGLQVLHDDLWYDVPHVPGALVINGGDLLQASINCS</sequence>
<comment type="caution">
    <text evidence="8">The sequence shown here is derived from an EMBL/GenBank/DDBJ whole genome shotgun (WGS) entry which is preliminary data.</text>
</comment>
<gene>
    <name evidence="8" type="ORF">Cgig2_027555</name>
</gene>
<keyword evidence="2 5" id="KW-0479">Metal-binding</keyword>
<dbReference type="GO" id="GO:0051213">
    <property type="term" value="F:dioxygenase activity"/>
    <property type="evidence" value="ECO:0007669"/>
    <property type="project" value="UniProtKB-ARBA"/>
</dbReference>
<name>A0A9Q1JVE9_9CARY</name>
<feature type="domain" description="Fe2OG dioxygenase" evidence="7">
    <location>
        <begin position="211"/>
        <end position="287"/>
    </location>
</feature>
<dbReference type="Proteomes" id="UP001153076">
    <property type="component" value="Unassembled WGS sequence"/>
</dbReference>
<comment type="similarity">
    <text evidence="1 5">Belongs to the iron/ascorbate-dependent oxidoreductase family.</text>
</comment>
<evidence type="ECO:0000259" key="7">
    <source>
        <dbReference type="PROSITE" id="PS51471"/>
    </source>
</evidence>
<keyword evidence="4 5" id="KW-0408">Iron</keyword>
<keyword evidence="9" id="KW-1185">Reference proteome</keyword>
<keyword evidence="3 5" id="KW-0560">Oxidoreductase</keyword>
<dbReference type="GO" id="GO:0046872">
    <property type="term" value="F:metal ion binding"/>
    <property type="evidence" value="ECO:0007669"/>
    <property type="project" value="UniProtKB-KW"/>
</dbReference>
<accession>A0A9Q1JVE9</accession>
<dbReference type="PROSITE" id="PS51471">
    <property type="entry name" value="FE2OG_OXY"/>
    <property type="match status" value="1"/>
</dbReference>